<evidence type="ECO:0000256" key="4">
    <source>
        <dbReference type="ARBA" id="ARBA00023136"/>
    </source>
</evidence>
<comment type="subcellular location">
    <subcellularLocation>
        <location evidence="1">Membrane</location>
        <topology evidence="1">Multi-pass membrane protein</topology>
    </subcellularLocation>
</comment>
<evidence type="ECO:0000256" key="5">
    <source>
        <dbReference type="SAM" id="Phobius"/>
    </source>
</evidence>
<evidence type="ECO:0000256" key="2">
    <source>
        <dbReference type="ARBA" id="ARBA00022692"/>
    </source>
</evidence>
<dbReference type="GO" id="GO:0016020">
    <property type="term" value="C:membrane"/>
    <property type="evidence" value="ECO:0007669"/>
    <property type="project" value="UniProtKB-SubCell"/>
</dbReference>
<evidence type="ECO:0000313" key="6">
    <source>
        <dbReference type="EMBL" id="KAH3671225.1"/>
    </source>
</evidence>
<keyword evidence="3 5" id="KW-1133">Transmembrane helix</keyword>
<comment type="caution">
    <text evidence="6">The sequence shown here is derived from an EMBL/GenBank/DDBJ whole genome shotgun (WGS) entry which is preliminary data.</text>
</comment>
<name>A0A9P8TAD4_9ASCO</name>
<dbReference type="SMART" id="SM01417">
    <property type="entry name" value="Solute_trans_a"/>
    <property type="match status" value="1"/>
</dbReference>
<feature type="transmembrane region" description="Helical" evidence="5">
    <location>
        <begin position="158"/>
        <end position="178"/>
    </location>
</feature>
<evidence type="ECO:0000313" key="7">
    <source>
        <dbReference type="Proteomes" id="UP000769528"/>
    </source>
</evidence>
<dbReference type="Pfam" id="PF03619">
    <property type="entry name" value="Solute_trans_a"/>
    <property type="match status" value="1"/>
</dbReference>
<keyword evidence="7" id="KW-1185">Reference proteome</keyword>
<dbReference type="EMBL" id="JAEUBF010001283">
    <property type="protein sequence ID" value="KAH3671225.1"/>
    <property type="molecule type" value="Genomic_DNA"/>
</dbReference>
<dbReference type="Proteomes" id="UP000769528">
    <property type="component" value="Unassembled WGS sequence"/>
</dbReference>
<feature type="transmembrane region" description="Helical" evidence="5">
    <location>
        <begin position="190"/>
        <end position="207"/>
    </location>
</feature>
<protein>
    <recommendedName>
        <fullName evidence="8">Transmembrane protein</fullName>
    </recommendedName>
</protein>
<keyword evidence="4 5" id="KW-0472">Membrane</keyword>
<dbReference type="InterPro" id="IPR005178">
    <property type="entry name" value="Ostalpha/TMEM184C"/>
</dbReference>
<sequence length="385" mass="44761">MVPLYALSCFFALDYPNLSKFIEPFKEIYEAFVIYTFFSLLTLYLGDERSIIIENSGKQPVYHLGFLENILSPVDISDPFSFLAIKRGILQYVWLKPIICILSVINRQVESTRLDVFITTIYNLSVSVSLYELALFWKCLYPDLMKFNPWGKFLCVKLIIFASYWQSIILSILKFAGILGEGDDFKFQNLIMSFELVGFAIGHWYSFSYKEYSSRALPGCSRFQFKTAVKDTLGFFDLIYDFKTTFYGDIYDYRSFDSVESVIAHPTSNSRLARFNDGLRYSGDTKYWLPSSQNKQNLPLLRNNSIVSYSSINGIYSKSIISNPDEESFEENLEEYISNLNYYKQIKKERPFGDQNSPVVYSNEDYTNSPAIQRLRQEAMIRQNI</sequence>
<reference evidence="6" key="2">
    <citation type="submission" date="2021-01" db="EMBL/GenBank/DDBJ databases">
        <authorList>
            <person name="Schikora-Tamarit M.A."/>
        </authorList>
    </citation>
    <scope>NUCLEOTIDE SEQUENCE</scope>
    <source>
        <strain evidence="6">CBS6341</strain>
    </source>
</reference>
<feature type="transmembrane region" description="Helical" evidence="5">
    <location>
        <begin position="28"/>
        <end position="46"/>
    </location>
</feature>
<reference evidence="6" key="1">
    <citation type="journal article" date="2021" name="Open Biol.">
        <title>Shared evolutionary footprints suggest mitochondrial oxidative damage underlies multiple complex I losses in fungi.</title>
        <authorList>
            <person name="Schikora-Tamarit M.A."/>
            <person name="Marcet-Houben M."/>
            <person name="Nosek J."/>
            <person name="Gabaldon T."/>
        </authorList>
    </citation>
    <scope>NUCLEOTIDE SEQUENCE</scope>
    <source>
        <strain evidence="6">CBS6341</strain>
    </source>
</reference>
<dbReference type="AlphaFoldDB" id="A0A9P8TAD4"/>
<dbReference type="OrthoDB" id="5348404at2759"/>
<evidence type="ECO:0000256" key="1">
    <source>
        <dbReference type="ARBA" id="ARBA00004141"/>
    </source>
</evidence>
<accession>A0A9P8TAD4</accession>
<organism evidence="6 7">
    <name type="scientific">Wickerhamomyces mucosus</name>
    <dbReference type="NCBI Taxonomy" id="1378264"/>
    <lineage>
        <taxon>Eukaryota</taxon>
        <taxon>Fungi</taxon>
        <taxon>Dikarya</taxon>
        <taxon>Ascomycota</taxon>
        <taxon>Saccharomycotina</taxon>
        <taxon>Saccharomycetes</taxon>
        <taxon>Phaffomycetales</taxon>
        <taxon>Wickerhamomycetaceae</taxon>
        <taxon>Wickerhamomyces</taxon>
    </lineage>
</organism>
<feature type="transmembrane region" description="Helical" evidence="5">
    <location>
        <begin position="89"/>
        <end position="105"/>
    </location>
</feature>
<keyword evidence="2 5" id="KW-0812">Transmembrane</keyword>
<gene>
    <name evidence="6" type="ORF">WICMUC_004742</name>
</gene>
<feature type="transmembrane region" description="Helical" evidence="5">
    <location>
        <begin position="117"/>
        <end position="137"/>
    </location>
</feature>
<proteinExistence type="predicted"/>
<evidence type="ECO:0008006" key="8">
    <source>
        <dbReference type="Google" id="ProtNLM"/>
    </source>
</evidence>
<evidence type="ECO:0000256" key="3">
    <source>
        <dbReference type="ARBA" id="ARBA00022989"/>
    </source>
</evidence>
<dbReference type="PANTHER" id="PTHR23423">
    <property type="entry name" value="ORGANIC SOLUTE TRANSPORTER-RELATED"/>
    <property type="match status" value="1"/>
</dbReference>